<accession>A0A9P4Q4V4</accession>
<dbReference type="GO" id="GO:0003676">
    <property type="term" value="F:nucleic acid binding"/>
    <property type="evidence" value="ECO:0007669"/>
    <property type="project" value="InterPro"/>
</dbReference>
<evidence type="ECO:0000259" key="1">
    <source>
        <dbReference type="Pfam" id="PF21762"/>
    </source>
</evidence>
<proteinExistence type="predicted"/>
<dbReference type="InterPro" id="IPR040151">
    <property type="entry name" value="Gfd2/YDR514C-like"/>
</dbReference>
<dbReference type="AlphaFoldDB" id="A0A9P4Q4V4"/>
<dbReference type="InterPro" id="IPR036397">
    <property type="entry name" value="RNaseH_sf"/>
</dbReference>
<dbReference type="SUPFAM" id="SSF53098">
    <property type="entry name" value="Ribonuclease H-like"/>
    <property type="match status" value="1"/>
</dbReference>
<organism evidence="2 3">
    <name type="scientific">Polychaeton citri CBS 116435</name>
    <dbReference type="NCBI Taxonomy" id="1314669"/>
    <lineage>
        <taxon>Eukaryota</taxon>
        <taxon>Fungi</taxon>
        <taxon>Dikarya</taxon>
        <taxon>Ascomycota</taxon>
        <taxon>Pezizomycotina</taxon>
        <taxon>Dothideomycetes</taxon>
        <taxon>Dothideomycetidae</taxon>
        <taxon>Capnodiales</taxon>
        <taxon>Capnodiaceae</taxon>
        <taxon>Polychaeton</taxon>
    </lineage>
</organism>
<dbReference type="EMBL" id="MU003825">
    <property type="protein sequence ID" value="KAF2718391.1"/>
    <property type="molecule type" value="Genomic_DNA"/>
</dbReference>
<gene>
    <name evidence="2" type="ORF">K431DRAFT_209077</name>
</gene>
<dbReference type="Pfam" id="PF21762">
    <property type="entry name" value="DEDDh_C"/>
    <property type="match status" value="1"/>
</dbReference>
<dbReference type="OrthoDB" id="5953249at2759"/>
<dbReference type="PANTHER" id="PTHR28083">
    <property type="entry name" value="GOOD FOR FULL DBP5 ACTIVITY PROTEIN 2"/>
    <property type="match status" value="1"/>
</dbReference>
<dbReference type="Proteomes" id="UP000799441">
    <property type="component" value="Unassembled WGS sequence"/>
</dbReference>
<evidence type="ECO:0000313" key="2">
    <source>
        <dbReference type="EMBL" id="KAF2718391.1"/>
    </source>
</evidence>
<name>A0A9P4Q4V4_9PEZI</name>
<dbReference type="InterPro" id="IPR048519">
    <property type="entry name" value="Gfd2/YDR514C-like_C"/>
</dbReference>
<feature type="domain" description="Gfd2/YDR514C-like C-terminal" evidence="1">
    <location>
        <begin position="3"/>
        <end position="212"/>
    </location>
</feature>
<reference evidence="2" key="1">
    <citation type="journal article" date="2020" name="Stud. Mycol.">
        <title>101 Dothideomycetes genomes: a test case for predicting lifestyles and emergence of pathogens.</title>
        <authorList>
            <person name="Haridas S."/>
            <person name="Albert R."/>
            <person name="Binder M."/>
            <person name="Bloem J."/>
            <person name="Labutti K."/>
            <person name="Salamov A."/>
            <person name="Andreopoulos B."/>
            <person name="Baker S."/>
            <person name="Barry K."/>
            <person name="Bills G."/>
            <person name="Bluhm B."/>
            <person name="Cannon C."/>
            <person name="Castanera R."/>
            <person name="Culley D."/>
            <person name="Daum C."/>
            <person name="Ezra D."/>
            <person name="Gonzalez J."/>
            <person name="Henrissat B."/>
            <person name="Kuo A."/>
            <person name="Liang C."/>
            <person name="Lipzen A."/>
            <person name="Lutzoni F."/>
            <person name="Magnuson J."/>
            <person name="Mondo S."/>
            <person name="Nolan M."/>
            <person name="Ohm R."/>
            <person name="Pangilinan J."/>
            <person name="Park H.-J."/>
            <person name="Ramirez L."/>
            <person name="Alfaro M."/>
            <person name="Sun H."/>
            <person name="Tritt A."/>
            <person name="Yoshinaga Y."/>
            <person name="Zwiers L.-H."/>
            <person name="Turgeon B."/>
            <person name="Goodwin S."/>
            <person name="Spatafora J."/>
            <person name="Crous P."/>
            <person name="Grigoriev I."/>
        </authorList>
    </citation>
    <scope>NUCLEOTIDE SEQUENCE</scope>
    <source>
        <strain evidence="2">CBS 116435</strain>
    </source>
</reference>
<sequence length="213" mass="23516">DAVLICVDFEAYEHNQSLVTEIGVALLDTVDIPHPARGLKEQDAATPSNSDIGSRTSALVDKIKYAHFRPIEYRKLVNRRFLKGCEEGFLFGTTAWISQRDVYRVVESIFQDPSRIAEAADFKADAIVNQARNIIIVGHGLSNDTKYMRTFGLDPYRIAKIVRRVDTQVLAGSTKKAQVGLKRLLSGLGTPGQNWHNAGNDAAFTLQALLAMA</sequence>
<keyword evidence="3" id="KW-1185">Reference proteome</keyword>
<protein>
    <recommendedName>
        <fullName evidence="1">Gfd2/YDR514C-like C-terminal domain-containing protein</fullName>
    </recommendedName>
</protein>
<dbReference type="PANTHER" id="PTHR28083:SF1">
    <property type="entry name" value="GOOD FOR FULL DBP5 ACTIVITY PROTEIN 2"/>
    <property type="match status" value="1"/>
</dbReference>
<evidence type="ECO:0000313" key="3">
    <source>
        <dbReference type="Proteomes" id="UP000799441"/>
    </source>
</evidence>
<feature type="non-terminal residue" evidence="2">
    <location>
        <position position="213"/>
    </location>
</feature>
<dbReference type="InterPro" id="IPR012337">
    <property type="entry name" value="RNaseH-like_sf"/>
</dbReference>
<dbReference type="GO" id="GO:0005634">
    <property type="term" value="C:nucleus"/>
    <property type="evidence" value="ECO:0007669"/>
    <property type="project" value="TreeGrafter"/>
</dbReference>
<dbReference type="Gene3D" id="3.30.420.10">
    <property type="entry name" value="Ribonuclease H-like superfamily/Ribonuclease H"/>
    <property type="match status" value="1"/>
</dbReference>
<feature type="non-terminal residue" evidence="2">
    <location>
        <position position="1"/>
    </location>
</feature>
<comment type="caution">
    <text evidence="2">The sequence shown here is derived from an EMBL/GenBank/DDBJ whole genome shotgun (WGS) entry which is preliminary data.</text>
</comment>